<dbReference type="SUPFAM" id="SSF53335">
    <property type="entry name" value="S-adenosyl-L-methionine-dependent methyltransferases"/>
    <property type="match status" value="1"/>
</dbReference>
<keyword evidence="11" id="KW-1185">Reference proteome</keyword>
<dbReference type="InterPro" id="IPR029063">
    <property type="entry name" value="SAM-dependent_MTases_sf"/>
</dbReference>
<dbReference type="CDD" id="cd11572">
    <property type="entry name" value="RlmI_M_like"/>
    <property type="match status" value="1"/>
</dbReference>
<keyword evidence="3" id="KW-0698">rRNA processing</keyword>
<dbReference type="GO" id="GO:0032259">
    <property type="term" value="P:methylation"/>
    <property type="evidence" value="ECO:0007669"/>
    <property type="project" value="UniProtKB-KW"/>
</dbReference>
<dbReference type="RefSeq" id="WP_088559654.1">
    <property type="nucleotide sequence ID" value="NZ_FYEH01000001.1"/>
</dbReference>
<name>A0A212Q1D0_9PROT</name>
<dbReference type="GO" id="GO:0003723">
    <property type="term" value="F:RNA binding"/>
    <property type="evidence" value="ECO:0007669"/>
    <property type="project" value="UniProtKB-KW"/>
</dbReference>
<dbReference type="Gene3D" id="2.30.130.10">
    <property type="entry name" value="PUA domain"/>
    <property type="match status" value="1"/>
</dbReference>
<sequence>MSYPVIRINEGHDRRLRNGSPWLYSNELQIDKAAKALPPGSVVRLASHDGRALALAHFNPHSLIAARILTRNTDGLIDQDFLLRRCRRALELRELLYATPHYRLVHGEADGLPGLVIDRFGDTLVVQLNSAGMDGLAAEIIGALSELLGSVDIHLRKDAPVRLLEGLTQEEEPVAEMSAALSTIENGLSFAIDTAGGQKTGWYFDQRENRAFAASLAKDASVLDLYSYAGGFGLTALASGARELVCVDRSEAALALATASAALQGVEAKMQVRVSDAFAALDELAAEKRRFGLVLADPPPFARSRKDLPQALKAYRKVARGSALLVAPGAFLCLSCCSHNVPEEDFARECYAGIRSAGRSGTLIRSAGAAADHPIHPALPESAYLKFLAYRLD</sequence>
<dbReference type="AlphaFoldDB" id="A0A212Q1D0"/>
<dbReference type="Pfam" id="PF10672">
    <property type="entry name" value="Methyltrans_SAM"/>
    <property type="match status" value="1"/>
</dbReference>
<accession>A0A212Q1D0</accession>
<dbReference type="InterPro" id="IPR041532">
    <property type="entry name" value="RlmI-like_PUA"/>
</dbReference>
<comment type="similarity">
    <text evidence="8">Belongs to the methyltransferase superfamily. RlmI family.</text>
</comment>
<dbReference type="InterPro" id="IPR036974">
    <property type="entry name" value="PUA_sf"/>
</dbReference>
<evidence type="ECO:0000256" key="1">
    <source>
        <dbReference type="ARBA" id="ARBA00004496"/>
    </source>
</evidence>
<keyword evidence="6" id="KW-0949">S-adenosyl-L-methionine</keyword>
<dbReference type="GO" id="GO:0005737">
    <property type="term" value="C:cytoplasm"/>
    <property type="evidence" value="ECO:0007669"/>
    <property type="project" value="UniProtKB-SubCell"/>
</dbReference>
<dbReference type="EMBL" id="FYEH01000001">
    <property type="protein sequence ID" value="SNB53145.1"/>
    <property type="molecule type" value="Genomic_DNA"/>
</dbReference>
<keyword evidence="7" id="KW-0694">RNA-binding</keyword>
<evidence type="ECO:0000313" key="11">
    <source>
        <dbReference type="Proteomes" id="UP000197065"/>
    </source>
</evidence>
<evidence type="ECO:0000256" key="5">
    <source>
        <dbReference type="ARBA" id="ARBA00022679"/>
    </source>
</evidence>
<reference evidence="10 11" key="1">
    <citation type="submission" date="2017-06" db="EMBL/GenBank/DDBJ databases">
        <authorList>
            <person name="Kim H.J."/>
            <person name="Triplett B.A."/>
        </authorList>
    </citation>
    <scope>NUCLEOTIDE SEQUENCE [LARGE SCALE GENOMIC DNA]</scope>
    <source>
        <strain evidence="10 11">B29T1</strain>
    </source>
</reference>
<protein>
    <submittedName>
        <fullName evidence="10">23S rRNA (Cytosine1962-C5)-methyltransferase</fullName>
    </submittedName>
</protein>
<dbReference type="InterPro" id="IPR002478">
    <property type="entry name" value="PUA"/>
</dbReference>
<comment type="subcellular location">
    <subcellularLocation>
        <location evidence="1">Cytoplasm</location>
    </subcellularLocation>
</comment>
<dbReference type="CDD" id="cd21153">
    <property type="entry name" value="PUA_RlmI"/>
    <property type="match status" value="1"/>
</dbReference>
<keyword evidence="5 10" id="KW-0808">Transferase</keyword>
<dbReference type="PANTHER" id="PTHR42873">
    <property type="entry name" value="RIBOSOMAL RNA LARGE SUBUNIT METHYLTRANSFERASE"/>
    <property type="match status" value="1"/>
</dbReference>
<evidence type="ECO:0000259" key="9">
    <source>
        <dbReference type="SMART" id="SM00359"/>
    </source>
</evidence>
<dbReference type="InterPro" id="IPR019614">
    <property type="entry name" value="SAM-dep_methyl-trfase"/>
</dbReference>
<keyword evidence="4 10" id="KW-0489">Methyltransferase</keyword>
<dbReference type="GO" id="GO:0008168">
    <property type="term" value="F:methyltransferase activity"/>
    <property type="evidence" value="ECO:0007669"/>
    <property type="project" value="UniProtKB-KW"/>
</dbReference>
<evidence type="ECO:0000256" key="2">
    <source>
        <dbReference type="ARBA" id="ARBA00022490"/>
    </source>
</evidence>
<dbReference type="Proteomes" id="UP000197065">
    <property type="component" value="Unassembled WGS sequence"/>
</dbReference>
<evidence type="ECO:0000256" key="7">
    <source>
        <dbReference type="ARBA" id="ARBA00022884"/>
    </source>
</evidence>
<feature type="domain" description="PUA" evidence="9">
    <location>
        <begin position="4"/>
        <end position="91"/>
    </location>
</feature>
<evidence type="ECO:0000256" key="3">
    <source>
        <dbReference type="ARBA" id="ARBA00022552"/>
    </source>
</evidence>
<dbReference type="Gene3D" id="3.40.50.150">
    <property type="entry name" value="Vaccinia Virus protein VP39"/>
    <property type="match status" value="1"/>
</dbReference>
<dbReference type="PANTHER" id="PTHR42873:SF1">
    <property type="entry name" value="S-ADENOSYLMETHIONINE-DEPENDENT METHYLTRANSFERASE DOMAIN-CONTAINING PROTEIN"/>
    <property type="match status" value="1"/>
</dbReference>
<dbReference type="Gene3D" id="3.30.750.80">
    <property type="entry name" value="RNA methyltransferase domain (HRMD) like"/>
    <property type="match status" value="1"/>
</dbReference>
<gene>
    <name evidence="10" type="ORF">SAMN07250955_101347</name>
</gene>
<proteinExistence type="inferred from homology"/>
<dbReference type="Pfam" id="PF17785">
    <property type="entry name" value="PUA_3"/>
    <property type="match status" value="1"/>
</dbReference>
<dbReference type="PROSITE" id="PS50890">
    <property type="entry name" value="PUA"/>
    <property type="match status" value="1"/>
</dbReference>
<dbReference type="CDD" id="cd02440">
    <property type="entry name" value="AdoMet_MTases"/>
    <property type="match status" value="1"/>
</dbReference>
<organism evidence="10 11">
    <name type="scientific">Arboricoccus pini</name>
    <dbReference type="NCBI Taxonomy" id="1963835"/>
    <lineage>
        <taxon>Bacteria</taxon>
        <taxon>Pseudomonadati</taxon>
        <taxon>Pseudomonadota</taxon>
        <taxon>Alphaproteobacteria</taxon>
        <taxon>Geminicoccales</taxon>
        <taxon>Geminicoccaceae</taxon>
        <taxon>Arboricoccus</taxon>
    </lineage>
</organism>
<keyword evidence="2" id="KW-0963">Cytoplasm</keyword>
<evidence type="ECO:0000313" key="10">
    <source>
        <dbReference type="EMBL" id="SNB53145.1"/>
    </source>
</evidence>
<evidence type="ECO:0000256" key="4">
    <source>
        <dbReference type="ARBA" id="ARBA00022603"/>
    </source>
</evidence>
<dbReference type="InterPro" id="IPR015947">
    <property type="entry name" value="PUA-like_sf"/>
</dbReference>
<evidence type="ECO:0000256" key="8">
    <source>
        <dbReference type="ARBA" id="ARBA00038091"/>
    </source>
</evidence>
<dbReference type="SUPFAM" id="SSF88697">
    <property type="entry name" value="PUA domain-like"/>
    <property type="match status" value="1"/>
</dbReference>
<evidence type="ECO:0000256" key="6">
    <source>
        <dbReference type="ARBA" id="ARBA00022691"/>
    </source>
</evidence>
<dbReference type="SMART" id="SM00359">
    <property type="entry name" value="PUA"/>
    <property type="match status" value="1"/>
</dbReference>
<dbReference type="OrthoDB" id="9805492at2"/>
<dbReference type="GO" id="GO:0006364">
    <property type="term" value="P:rRNA processing"/>
    <property type="evidence" value="ECO:0007669"/>
    <property type="project" value="UniProtKB-KW"/>
</dbReference>